<dbReference type="PANTHER" id="PTHR23422:SF11">
    <property type="entry name" value="DIPEPTIDYL PEPTIDASE 3"/>
    <property type="match status" value="1"/>
</dbReference>
<evidence type="ECO:0000313" key="3">
    <source>
        <dbReference type="EMBL" id="MFE3866584.1"/>
    </source>
</evidence>
<proteinExistence type="predicted"/>
<comment type="caution">
    <text evidence="3">The sequence shown here is derived from an EMBL/GenBank/DDBJ whole genome shotgun (WGS) entry which is preliminary data.</text>
</comment>
<dbReference type="InterPro" id="IPR039461">
    <property type="entry name" value="Peptidase_M49"/>
</dbReference>
<gene>
    <name evidence="3" type="ORF">ACFX5E_00685</name>
</gene>
<sequence length="678" mass="76609">MKLLKIAGLFTTLAVTVICNGQITKTAEVKITEKAPFDFVVEQFADIKVLRYQIPGWENLTLKEQKLVYYLTQAGTSGRDIMWDQHYKYNLKIRKALEHIYQNYSGNKTSEDWKNFEIYLKRVWFSNGIHHHYSSEKIKPGFSTAYLNSLMKATKTTLSPSVTAIVFNDVDSKRVNLDESKGLLEGSAINFYEKGITLKEAEDFYAKKTSPDPKKPYSYGLNSKLVRNAKGQLVEKVWKSKGMYGPAIDKIIYWLEKAKGVAENKKQGEALGLLISYYKTGSLKTWDDYNIAWLHATEGNIDYINGFIEVYNDPLGYRGSYEGIVQIKDFDMSAKMEVVSKNAQWFEDNTPLMPEHKKKNVVGVSYKTVIVAGESGDSSPATPIGVNLPNADWIRAEHGSKSVSLGNIIDAYAKSGGKGKLKEFANDEEEIALAEKYGELGDKLHTSLHEVVGHASGQINPGVGTPKETLKSYASTLEEGRADLVGLYYLYNPKLQELGLVDDWKKLGMESYDSYIRNGLMTQLVRLELGANIEEAHMRNRQWVSSWVFEKGKKDNVIEKITRNGKTYFNITDYEKLHDLFGQLLKEVQRIKSEGDFNAGKALVENYGVKVDQKLHVEVLERNKQFASAAYSGFVNPVLVPKLDKKGNIISIEVKQPKTFAEQMLKYSKNFGFLPSEN</sequence>
<dbReference type="RefSeq" id="WP_379853239.1">
    <property type="nucleotide sequence ID" value="NZ_JBHZPZ010000001.1"/>
</dbReference>
<accession>A0ABW6HRK8</accession>
<dbReference type="Gene3D" id="3.30.540.30">
    <property type="match status" value="2"/>
</dbReference>
<dbReference type="PANTHER" id="PTHR23422">
    <property type="entry name" value="DIPEPTIDYL PEPTIDASE III-RELATED"/>
    <property type="match status" value="1"/>
</dbReference>
<dbReference type="Pfam" id="PF03571">
    <property type="entry name" value="Peptidase_M49"/>
    <property type="match status" value="2"/>
</dbReference>
<name>A0ABW6HRK8_9FLAO</name>
<keyword evidence="2" id="KW-0378">Hydrolase</keyword>
<protein>
    <submittedName>
        <fullName evidence="3">Dihydrofolate reductase</fullName>
    </submittedName>
</protein>
<evidence type="ECO:0000256" key="1">
    <source>
        <dbReference type="ARBA" id="ARBA00022723"/>
    </source>
</evidence>
<reference evidence="3 4" key="1">
    <citation type="submission" date="2024-06" db="EMBL/GenBank/DDBJ databases">
        <title>Flavobacterium spp. isolated from glacier.</title>
        <authorList>
            <person name="Han D."/>
        </authorList>
    </citation>
    <scope>NUCLEOTIDE SEQUENCE [LARGE SCALE GENOMIC DNA]</scope>
    <source>
        <strain evidence="3 4">LS2P90</strain>
    </source>
</reference>
<keyword evidence="4" id="KW-1185">Reference proteome</keyword>
<keyword evidence="1" id="KW-0479">Metal-binding</keyword>
<evidence type="ECO:0000313" key="4">
    <source>
        <dbReference type="Proteomes" id="UP001600109"/>
    </source>
</evidence>
<organism evidence="3 4">
    <name type="scientific">Flavobacterium xylosi</name>
    <dbReference type="NCBI Taxonomy" id="3230415"/>
    <lineage>
        <taxon>Bacteria</taxon>
        <taxon>Pseudomonadati</taxon>
        <taxon>Bacteroidota</taxon>
        <taxon>Flavobacteriia</taxon>
        <taxon>Flavobacteriales</taxon>
        <taxon>Flavobacteriaceae</taxon>
        <taxon>Flavobacterium</taxon>
    </lineage>
</organism>
<dbReference type="EMBL" id="JBHZPZ010000001">
    <property type="protein sequence ID" value="MFE3866584.1"/>
    <property type="molecule type" value="Genomic_DNA"/>
</dbReference>
<evidence type="ECO:0000256" key="2">
    <source>
        <dbReference type="ARBA" id="ARBA00022801"/>
    </source>
</evidence>
<dbReference type="Proteomes" id="UP001600109">
    <property type="component" value="Unassembled WGS sequence"/>
</dbReference>